<dbReference type="CDD" id="cd01144">
    <property type="entry name" value="BtuF"/>
    <property type="match status" value="1"/>
</dbReference>
<proteinExistence type="inferred from homology"/>
<dbReference type="Gene3D" id="3.40.50.1980">
    <property type="entry name" value="Nitrogenase molybdenum iron protein domain"/>
    <property type="match status" value="2"/>
</dbReference>
<feature type="domain" description="Fe/B12 periplasmic-binding" evidence="2">
    <location>
        <begin position="2"/>
        <end position="261"/>
    </location>
</feature>
<dbReference type="Pfam" id="PF01497">
    <property type="entry name" value="Peripla_BP_2"/>
    <property type="match status" value="1"/>
</dbReference>
<dbReference type="RefSeq" id="WP_204204105.1">
    <property type="nucleotide sequence ID" value="NZ_JAFELM010000034.1"/>
</dbReference>
<evidence type="ECO:0000313" key="4">
    <source>
        <dbReference type="Proteomes" id="UP001518925"/>
    </source>
</evidence>
<dbReference type="Proteomes" id="UP001518925">
    <property type="component" value="Unassembled WGS sequence"/>
</dbReference>
<dbReference type="PROSITE" id="PS50983">
    <property type="entry name" value="FE_B12_PBP"/>
    <property type="match status" value="1"/>
</dbReference>
<dbReference type="PANTHER" id="PTHR30535">
    <property type="entry name" value="VITAMIN B12-BINDING PROTEIN"/>
    <property type="match status" value="1"/>
</dbReference>
<evidence type="ECO:0000256" key="1">
    <source>
        <dbReference type="ARBA" id="ARBA00008814"/>
    </source>
</evidence>
<comment type="caution">
    <text evidence="3">The sequence shown here is derived from an EMBL/GenBank/DDBJ whole genome shotgun (WGS) entry which is preliminary data.</text>
</comment>
<dbReference type="InterPro" id="IPR050902">
    <property type="entry name" value="ABC_Transporter_SBP"/>
</dbReference>
<reference evidence="3 4" key="1">
    <citation type="submission" date="2021-02" db="EMBL/GenBank/DDBJ databases">
        <title>Bacillus sp. RD4P76, an endophyte from a halophyte.</title>
        <authorList>
            <person name="Sun J.-Q."/>
        </authorList>
    </citation>
    <scope>NUCLEOTIDE SEQUENCE [LARGE SCALE GENOMIC DNA]</scope>
    <source>
        <strain evidence="3 4">RD4P76</strain>
    </source>
</reference>
<sequence length="273" mass="31107">MRLISICPSNTELLAYLGLESSLIAVDDYSDWPKSVHQLPKLGPDLSIDMDKVEQLNPDLVLASLSVPGMEKNITELERRNIPHIILNPQSLEDIADDILLVGEHTNTRLKAAEVAERYRKFITTYKMISKEIVNKPSFYWEWWPKPIFTPGGINWLTEISTLAGVRNIFEDKQVASYQTDWEEIQTLNPDHIGLVWVGIEQDKMKPELVKKRPGSDSMNAIIHNRIHVLDEPLYCRPSPRLLLGLKKLGSLIHPTIYPDNDGIDPLLVDRLS</sequence>
<dbReference type="SUPFAM" id="SSF53807">
    <property type="entry name" value="Helical backbone' metal receptor"/>
    <property type="match status" value="1"/>
</dbReference>
<dbReference type="InterPro" id="IPR002491">
    <property type="entry name" value="ABC_transptr_periplasmic_BD"/>
</dbReference>
<name>A0ABS2DJM8_9BACI</name>
<organism evidence="3 4">
    <name type="scientific">Bacillus suaedaesalsae</name>
    <dbReference type="NCBI Taxonomy" id="2810349"/>
    <lineage>
        <taxon>Bacteria</taxon>
        <taxon>Bacillati</taxon>
        <taxon>Bacillota</taxon>
        <taxon>Bacilli</taxon>
        <taxon>Bacillales</taxon>
        <taxon>Bacillaceae</taxon>
        <taxon>Bacillus</taxon>
    </lineage>
</organism>
<dbReference type="PANTHER" id="PTHR30535:SF34">
    <property type="entry name" value="MOLYBDATE-BINDING PROTEIN MOLA"/>
    <property type="match status" value="1"/>
</dbReference>
<evidence type="ECO:0000313" key="3">
    <source>
        <dbReference type="EMBL" id="MBM6618700.1"/>
    </source>
</evidence>
<dbReference type="EMBL" id="JAFELM010000034">
    <property type="protein sequence ID" value="MBM6618700.1"/>
    <property type="molecule type" value="Genomic_DNA"/>
</dbReference>
<keyword evidence="4" id="KW-1185">Reference proteome</keyword>
<accession>A0ABS2DJM8</accession>
<comment type="similarity">
    <text evidence="1">Belongs to the bacterial solute-binding protein 8 family.</text>
</comment>
<evidence type="ECO:0000259" key="2">
    <source>
        <dbReference type="PROSITE" id="PS50983"/>
    </source>
</evidence>
<gene>
    <name evidence="3" type="ORF">JR050_13600</name>
</gene>
<protein>
    <submittedName>
        <fullName evidence="3">Cobalamin-binding protein</fullName>
    </submittedName>
</protein>